<dbReference type="InterPro" id="IPR014710">
    <property type="entry name" value="RmlC-like_jellyroll"/>
</dbReference>
<dbReference type="InterPro" id="IPR000595">
    <property type="entry name" value="cNMP-bd_dom"/>
</dbReference>
<evidence type="ECO:0000313" key="7">
    <source>
        <dbReference type="EMBL" id="SHK15272.1"/>
    </source>
</evidence>
<dbReference type="CDD" id="cd00038">
    <property type="entry name" value="CAP_ED"/>
    <property type="match status" value="1"/>
</dbReference>
<dbReference type="Gene3D" id="2.60.120.10">
    <property type="entry name" value="Jelly Rolls"/>
    <property type="match status" value="1"/>
</dbReference>
<dbReference type="SUPFAM" id="SSF46785">
    <property type="entry name" value="Winged helix' DNA-binding domain"/>
    <property type="match status" value="1"/>
</dbReference>
<dbReference type="PANTHER" id="PTHR24567">
    <property type="entry name" value="CRP FAMILY TRANSCRIPTIONAL REGULATORY PROTEIN"/>
    <property type="match status" value="1"/>
</dbReference>
<dbReference type="FunFam" id="2.60.120.10:FF:000216">
    <property type="entry name" value="Crp/Fnr family transcriptional regulator"/>
    <property type="match status" value="1"/>
</dbReference>
<dbReference type="SUPFAM" id="SSF51206">
    <property type="entry name" value="cAMP-binding domain-like"/>
    <property type="match status" value="1"/>
</dbReference>
<gene>
    <name evidence="7" type="ORF">SAMN05444159_2555</name>
</gene>
<evidence type="ECO:0000256" key="2">
    <source>
        <dbReference type="ARBA" id="ARBA00023125"/>
    </source>
</evidence>
<dbReference type="PROSITE" id="PS50042">
    <property type="entry name" value="CNMP_BINDING_3"/>
    <property type="match status" value="1"/>
</dbReference>
<keyword evidence="7" id="KW-0418">Kinase</keyword>
<name>A0A1M6Q4Z3_9BRAD</name>
<proteinExistence type="predicted"/>
<dbReference type="PANTHER" id="PTHR24567:SF74">
    <property type="entry name" value="HTH-TYPE TRANSCRIPTIONAL REGULATOR ARCR"/>
    <property type="match status" value="1"/>
</dbReference>
<keyword evidence="7" id="KW-0808">Transferase</keyword>
<dbReference type="Proteomes" id="UP000189935">
    <property type="component" value="Chromosome I"/>
</dbReference>
<protein>
    <submittedName>
        <fullName evidence="7">cAMP-binding domain of CRP or a regulatory subunit of cAMP-dependent protein kinases</fullName>
    </submittedName>
</protein>
<dbReference type="InterPro" id="IPR018490">
    <property type="entry name" value="cNMP-bd_dom_sf"/>
</dbReference>
<dbReference type="GO" id="GO:0016301">
    <property type="term" value="F:kinase activity"/>
    <property type="evidence" value="ECO:0007669"/>
    <property type="project" value="UniProtKB-KW"/>
</dbReference>
<keyword evidence="1" id="KW-0805">Transcription regulation</keyword>
<keyword evidence="3" id="KW-0804">Transcription</keyword>
<dbReference type="RefSeq" id="WP_079538446.1">
    <property type="nucleotide sequence ID" value="NZ_LT670844.1"/>
</dbReference>
<reference evidence="7 8" key="1">
    <citation type="submission" date="2016-11" db="EMBL/GenBank/DDBJ databases">
        <authorList>
            <person name="Jaros S."/>
            <person name="Januszkiewicz K."/>
            <person name="Wedrychowicz H."/>
        </authorList>
    </citation>
    <scope>NUCLEOTIDE SEQUENCE [LARGE SCALE GENOMIC DNA]</scope>
    <source>
        <strain evidence="7 8">GAS499</strain>
    </source>
</reference>
<dbReference type="PROSITE" id="PS51063">
    <property type="entry name" value="HTH_CRP_2"/>
    <property type="match status" value="1"/>
</dbReference>
<dbReference type="InterPro" id="IPR050397">
    <property type="entry name" value="Env_Response_Regulators"/>
</dbReference>
<evidence type="ECO:0000256" key="4">
    <source>
        <dbReference type="SAM" id="MobiDB-lite"/>
    </source>
</evidence>
<sequence>MEHPTRVGNRLLAALPPADFGLLAPHLRKISLERDAVLVRSGDPIEQIYFPESGTIAFIMDMPNGQTVATAVIGNEGAAGILSALGPSRSPMTAVVRVTGTALQISPARFHAAFSQSRAIRHVVQIYTRALLAQFQHVAACNALHSAEARMARWLLHIRDRIDGDFLPLTQEALSELLGVRRTTVTHVVRKLRASRAIRSNRRGLIEIDRPRLEAAACECYEAMRSRIDRIVSPEGMKPRIHAPPVHKIPRAQDPLLAQVDEAEPDTRTQGATSERSRGD</sequence>
<dbReference type="EMBL" id="LT670844">
    <property type="protein sequence ID" value="SHK15272.1"/>
    <property type="molecule type" value="Genomic_DNA"/>
</dbReference>
<feature type="domain" description="Cyclic nucleotide-binding" evidence="5">
    <location>
        <begin position="11"/>
        <end position="100"/>
    </location>
</feature>
<accession>A0A1M6Q4Z3</accession>
<dbReference type="InterPro" id="IPR036388">
    <property type="entry name" value="WH-like_DNA-bd_sf"/>
</dbReference>
<dbReference type="FunFam" id="1.10.10.10:FF:000474">
    <property type="entry name" value="Putative transcriptional regulator, Crp/Fnr family"/>
    <property type="match status" value="1"/>
</dbReference>
<dbReference type="Pfam" id="PF00027">
    <property type="entry name" value="cNMP_binding"/>
    <property type="match status" value="1"/>
</dbReference>
<organism evidence="7 8">
    <name type="scientific">Bradyrhizobium lablabi</name>
    <dbReference type="NCBI Taxonomy" id="722472"/>
    <lineage>
        <taxon>Bacteria</taxon>
        <taxon>Pseudomonadati</taxon>
        <taxon>Pseudomonadota</taxon>
        <taxon>Alphaproteobacteria</taxon>
        <taxon>Hyphomicrobiales</taxon>
        <taxon>Nitrobacteraceae</taxon>
        <taxon>Bradyrhizobium</taxon>
    </lineage>
</organism>
<dbReference type="Pfam" id="PF13545">
    <property type="entry name" value="HTH_Crp_2"/>
    <property type="match status" value="1"/>
</dbReference>
<dbReference type="GO" id="GO:0005829">
    <property type="term" value="C:cytosol"/>
    <property type="evidence" value="ECO:0007669"/>
    <property type="project" value="TreeGrafter"/>
</dbReference>
<feature type="domain" description="HTH crp-type" evidence="6">
    <location>
        <begin position="145"/>
        <end position="212"/>
    </location>
</feature>
<evidence type="ECO:0000313" key="8">
    <source>
        <dbReference type="Proteomes" id="UP000189935"/>
    </source>
</evidence>
<dbReference type="GO" id="GO:0003677">
    <property type="term" value="F:DNA binding"/>
    <property type="evidence" value="ECO:0007669"/>
    <property type="project" value="UniProtKB-KW"/>
</dbReference>
<dbReference type="AlphaFoldDB" id="A0A1M6Q4Z3"/>
<evidence type="ECO:0000256" key="3">
    <source>
        <dbReference type="ARBA" id="ARBA00023163"/>
    </source>
</evidence>
<evidence type="ECO:0000259" key="6">
    <source>
        <dbReference type="PROSITE" id="PS51063"/>
    </source>
</evidence>
<dbReference type="SMART" id="SM00100">
    <property type="entry name" value="cNMP"/>
    <property type="match status" value="1"/>
</dbReference>
<evidence type="ECO:0000256" key="1">
    <source>
        <dbReference type="ARBA" id="ARBA00023015"/>
    </source>
</evidence>
<dbReference type="Gene3D" id="1.10.10.10">
    <property type="entry name" value="Winged helix-like DNA-binding domain superfamily/Winged helix DNA-binding domain"/>
    <property type="match status" value="1"/>
</dbReference>
<dbReference type="InterPro" id="IPR012318">
    <property type="entry name" value="HTH_CRP"/>
</dbReference>
<evidence type="ECO:0000259" key="5">
    <source>
        <dbReference type="PROSITE" id="PS50042"/>
    </source>
</evidence>
<dbReference type="GO" id="GO:0003700">
    <property type="term" value="F:DNA-binding transcription factor activity"/>
    <property type="evidence" value="ECO:0007669"/>
    <property type="project" value="TreeGrafter"/>
</dbReference>
<dbReference type="InterPro" id="IPR036390">
    <property type="entry name" value="WH_DNA-bd_sf"/>
</dbReference>
<keyword evidence="2" id="KW-0238">DNA-binding</keyword>
<dbReference type="OrthoDB" id="7506088at2"/>
<feature type="region of interest" description="Disordered" evidence="4">
    <location>
        <begin position="235"/>
        <end position="280"/>
    </location>
</feature>